<name>F4S2D9_MELLP</name>
<sequence length="277" mass="31564">MSAFNHHRVHFLTSPNQSTPTPSSSSRYTKLSKLSKAITTNANHFNLNHDLINSSIHLNHFHHQITQTHQTHDLNSKSGSLIKLSNKLFCFQTSNNHQEQLSLTEFELSICVIKSQLDPIEDFIQISELSSSKCRKLRVNYQKMKVEIKETRMREIIRNISRKTSLSRVIIDEALAKELGVLYHHQEKHSTHSSIDSLQSTAAHHHHQPQSQQQHNPESNHTPIINNHHSSRDRSSLYNSDGLPTRSASFSTTTPVRTPQLQRPNPTSSSLKLSTSK</sequence>
<feature type="compositionally biased region" description="Low complexity" evidence="1">
    <location>
        <begin position="267"/>
        <end position="277"/>
    </location>
</feature>
<dbReference type="GeneID" id="18924311"/>
<evidence type="ECO:0000313" key="2">
    <source>
        <dbReference type="EMBL" id="EGG01158.1"/>
    </source>
</evidence>
<accession>F4S2D9</accession>
<protein>
    <submittedName>
        <fullName evidence="2">Uncharacterized protein</fullName>
    </submittedName>
</protein>
<dbReference type="InParanoid" id="F4S2D9"/>
<evidence type="ECO:0000313" key="3">
    <source>
        <dbReference type="Proteomes" id="UP000001072"/>
    </source>
</evidence>
<proteinExistence type="predicted"/>
<feature type="region of interest" description="Disordered" evidence="1">
    <location>
        <begin position="1"/>
        <end position="26"/>
    </location>
</feature>
<organism evidence="3">
    <name type="scientific">Melampsora larici-populina (strain 98AG31 / pathotype 3-4-7)</name>
    <name type="common">Poplar leaf rust fungus</name>
    <dbReference type="NCBI Taxonomy" id="747676"/>
    <lineage>
        <taxon>Eukaryota</taxon>
        <taxon>Fungi</taxon>
        <taxon>Dikarya</taxon>
        <taxon>Basidiomycota</taxon>
        <taxon>Pucciniomycotina</taxon>
        <taxon>Pucciniomycetes</taxon>
        <taxon>Pucciniales</taxon>
        <taxon>Melampsoraceae</taxon>
        <taxon>Melampsora</taxon>
    </lineage>
</organism>
<dbReference type="HOGENOM" id="CLU_1005017_0_0_1"/>
<feature type="region of interest" description="Disordered" evidence="1">
    <location>
        <begin position="187"/>
        <end position="277"/>
    </location>
</feature>
<dbReference type="AlphaFoldDB" id="F4S2D9"/>
<feature type="compositionally biased region" description="Basic residues" evidence="1">
    <location>
        <begin position="1"/>
        <end position="10"/>
    </location>
</feature>
<dbReference type="KEGG" id="mlr:MELLADRAFT_111208"/>
<evidence type="ECO:0000256" key="1">
    <source>
        <dbReference type="SAM" id="MobiDB-lite"/>
    </source>
</evidence>
<dbReference type="VEuPathDB" id="FungiDB:MELLADRAFT_111208"/>
<dbReference type="EMBL" id="GL883140">
    <property type="protein sequence ID" value="EGG01158.1"/>
    <property type="molecule type" value="Genomic_DNA"/>
</dbReference>
<feature type="compositionally biased region" description="Polar residues" evidence="1">
    <location>
        <begin position="246"/>
        <end position="266"/>
    </location>
</feature>
<reference evidence="3" key="1">
    <citation type="journal article" date="2011" name="Proc. Natl. Acad. Sci. U.S.A.">
        <title>Obligate biotrophy features unraveled by the genomic analysis of rust fungi.</title>
        <authorList>
            <person name="Duplessis S."/>
            <person name="Cuomo C.A."/>
            <person name="Lin Y.-C."/>
            <person name="Aerts A."/>
            <person name="Tisserant E."/>
            <person name="Veneault-Fourrey C."/>
            <person name="Joly D.L."/>
            <person name="Hacquard S."/>
            <person name="Amselem J."/>
            <person name="Cantarel B.L."/>
            <person name="Chiu R."/>
            <person name="Coutinho P.M."/>
            <person name="Feau N."/>
            <person name="Field M."/>
            <person name="Frey P."/>
            <person name="Gelhaye E."/>
            <person name="Goldberg J."/>
            <person name="Grabherr M.G."/>
            <person name="Kodira C.D."/>
            <person name="Kohler A."/>
            <person name="Kuees U."/>
            <person name="Lindquist E.A."/>
            <person name="Lucas S.M."/>
            <person name="Mago R."/>
            <person name="Mauceli E."/>
            <person name="Morin E."/>
            <person name="Murat C."/>
            <person name="Pangilinan J.L."/>
            <person name="Park R."/>
            <person name="Pearson M."/>
            <person name="Quesneville H."/>
            <person name="Rouhier N."/>
            <person name="Sakthikumar S."/>
            <person name="Salamov A.A."/>
            <person name="Schmutz J."/>
            <person name="Selles B."/>
            <person name="Shapiro H."/>
            <person name="Tanguay P."/>
            <person name="Tuskan G.A."/>
            <person name="Henrissat B."/>
            <person name="Van de Peer Y."/>
            <person name="Rouze P."/>
            <person name="Ellis J.G."/>
            <person name="Dodds P.N."/>
            <person name="Schein J.E."/>
            <person name="Zhong S."/>
            <person name="Hamelin R.C."/>
            <person name="Grigoriev I.V."/>
            <person name="Szabo L.J."/>
            <person name="Martin F."/>
        </authorList>
    </citation>
    <scope>NUCLEOTIDE SEQUENCE [LARGE SCALE GENOMIC DNA]</scope>
    <source>
        <strain evidence="3">98AG31 / pathotype 3-4-7</strain>
    </source>
</reference>
<feature type="compositionally biased region" description="Low complexity" evidence="1">
    <location>
        <begin position="13"/>
        <end position="26"/>
    </location>
</feature>
<dbReference type="Proteomes" id="UP000001072">
    <property type="component" value="Unassembled WGS sequence"/>
</dbReference>
<gene>
    <name evidence="2" type="ORF">MELLADRAFT_111208</name>
</gene>
<keyword evidence="3" id="KW-1185">Reference proteome</keyword>
<dbReference type="RefSeq" id="XP_007415508.1">
    <property type="nucleotide sequence ID" value="XM_007415446.1"/>
</dbReference>
<feature type="compositionally biased region" description="Low complexity" evidence="1">
    <location>
        <begin position="209"/>
        <end position="221"/>
    </location>
</feature>
<feature type="compositionally biased region" description="Polar residues" evidence="1">
    <location>
        <begin position="192"/>
        <end position="202"/>
    </location>
</feature>